<reference evidence="1" key="1">
    <citation type="submission" date="2021-06" db="EMBL/GenBank/DDBJ databases">
        <authorList>
            <person name="Kallberg Y."/>
            <person name="Tangrot J."/>
            <person name="Rosling A."/>
        </authorList>
    </citation>
    <scope>NUCLEOTIDE SEQUENCE</scope>
    <source>
        <strain evidence="1">28 12/20/2015</strain>
    </source>
</reference>
<evidence type="ECO:0000313" key="2">
    <source>
        <dbReference type="Proteomes" id="UP000789366"/>
    </source>
</evidence>
<keyword evidence="2" id="KW-1185">Reference proteome</keyword>
<accession>A0ACA9K8U1</accession>
<comment type="caution">
    <text evidence="1">The sequence shown here is derived from an EMBL/GenBank/DDBJ whole genome shotgun (WGS) entry which is preliminary data.</text>
</comment>
<dbReference type="EMBL" id="CAJVPW010000605">
    <property type="protein sequence ID" value="CAG8459693.1"/>
    <property type="molecule type" value="Genomic_DNA"/>
</dbReference>
<organism evidence="1 2">
    <name type="scientific">Cetraspora pellucida</name>
    <dbReference type="NCBI Taxonomy" id="1433469"/>
    <lineage>
        <taxon>Eukaryota</taxon>
        <taxon>Fungi</taxon>
        <taxon>Fungi incertae sedis</taxon>
        <taxon>Mucoromycota</taxon>
        <taxon>Glomeromycotina</taxon>
        <taxon>Glomeromycetes</taxon>
        <taxon>Diversisporales</taxon>
        <taxon>Gigasporaceae</taxon>
        <taxon>Cetraspora</taxon>
    </lineage>
</organism>
<protein>
    <submittedName>
        <fullName evidence="1">16487_t:CDS:1</fullName>
    </submittedName>
</protein>
<name>A0ACA9K8U1_9GLOM</name>
<dbReference type="Proteomes" id="UP000789366">
    <property type="component" value="Unassembled WGS sequence"/>
</dbReference>
<gene>
    <name evidence="1" type="ORF">SPELUC_LOCUS1201</name>
</gene>
<evidence type="ECO:0000313" key="1">
    <source>
        <dbReference type="EMBL" id="CAG8459693.1"/>
    </source>
</evidence>
<proteinExistence type="predicted"/>
<sequence>MDPTNIPKFPVLTNMTAVVQEPPKVTNDDVIMVVTMTDYVDQDNIMITIDCYYLASASHLTRMTPVIKKNSVLYISGEFILHNSKNYVHIKNMSFTDIQKLLLNTNISTQVPWKTEQPNPNTMAETLATKFNHSTENKKSPPVIKGSSVIKSSSKDSKPYTRIISRKLSDLSKEALTNSNECEPDASSSTSTDIQPK</sequence>